<reference evidence="1 2" key="1">
    <citation type="journal article" date="2014" name="J. Bacteriol.">
        <title>Role of an Archaeal PitA Transporter in the Copper and Arsenic Resistance of Metallosphaera sedula, an Extreme Thermoacidophile.</title>
        <authorList>
            <person name="McCarthy S."/>
            <person name="Ai C."/>
            <person name="Wheaton G."/>
            <person name="Tevatia R."/>
            <person name="Eckrich V."/>
            <person name="Kelly R."/>
            <person name="Blum P."/>
        </authorList>
    </citation>
    <scope>NUCLEOTIDE SEQUENCE [LARGE SCALE GENOMIC DNA]</scope>
    <source>
        <strain evidence="1 2">CuR1</strain>
    </source>
</reference>
<dbReference type="EMBL" id="CP008822">
    <property type="protein sequence ID" value="AIM27683.1"/>
    <property type="molecule type" value="Genomic_DNA"/>
</dbReference>
<dbReference type="AlphaFoldDB" id="A0A088E6R1"/>
<proteinExistence type="predicted"/>
<name>A0A088E6R1_9CREN</name>
<accession>A0A088E6R1</accession>
<sequence length="240" mass="27706">MSVDFVREIYNAMLNVDVNNTASGDAKKSLNLILEAMKLKTEFLRTVKVDTEEEMKQVFDSVFYARKHYDDVLRNTGVTAFSKALETLRDDNVSYQERVQKFVSAVKASDQEDIEDMAREIIHYLYPEEYPLWTRWIWNPKRNTGSINYVLKENLTLKSTEEFLSSVNELKKVLEVFGLSTGNYYPTSIFLVYAYVRYLDYTTHLAVDKKAAGLIPTHLTTTALVMGLKPYIKVIKLAHT</sequence>
<dbReference type="OMA" id="DIFLAMI"/>
<evidence type="ECO:0000313" key="2">
    <source>
        <dbReference type="Proteomes" id="UP000029084"/>
    </source>
</evidence>
<protein>
    <submittedName>
        <fullName evidence="1">Uncharacterized protein</fullName>
    </submittedName>
</protein>
<evidence type="ECO:0000313" key="1">
    <source>
        <dbReference type="EMBL" id="AIM27683.1"/>
    </source>
</evidence>
<gene>
    <name evidence="1" type="ORF">HA72_1544</name>
</gene>
<dbReference type="Proteomes" id="UP000029084">
    <property type="component" value="Chromosome"/>
</dbReference>
<organism evidence="1 2">
    <name type="scientific">Metallosphaera sedula</name>
    <dbReference type="NCBI Taxonomy" id="43687"/>
    <lineage>
        <taxon>Archaea</taxon>
        <taxon>Thermoproteota</taxon>
        <taxon>Thermoprotei</taxon>
        <taxon>Sulfolobales</taxon>
        <taxon>Sulfolobaceae</taxon>
        <taxon>Metallosphaera</taxon>
    </lineage>
</organism>